<gene>
    <name evidence="2" type="ORF">A1507_21905</name>
</gene>
<evidence type="ECO:0008006" key="4">
    <source>
        <dbReference type="Google" id="ProtNLM"/>
    </source>
</evidence>
<dbReference type="Proteomes" id="UP000077857">
    <property type="component" value="Unassembled WGS sequence"/>
</dbReference>
<comment type="caution">
    <text evidence="2">The sequence shown here is derived from an EMBL/GenBank/DDBJ whole genome shotgun (WGS) entry which is preliminary data.</text>
</comment>
<reference evidence="2 3" key="1">
    <citation type="submission" date="2016-03" db="EMBL/GenBank/DDBJ databases">
        <authorList>
            <person name="Ploux O."/>
        </authorList>
    </citation>
    <scope>NUCLEOTIDE SEQUENCE [LARGE SCALE GENOMIC DNA]</scope>
    <source>
        <strain evidence="2 3">R-45378</strain>
    </source>
</reference>
<dbReference type="RefSeq" id="WP_064042733.1">
    <property type="nucleotide sequence ID" value="NZ_LUUJ01000139.1"/>
</dbReference>
<sequence length="123" mass="13397">MCNKTLIAVLSLAFSSAALADHDDWGHHRGHHHHHHHHGHYPEYRERVIYYQPAPPPVVEYVPAPAYYAPAPQPRYYQYDQRNPQGLVGGMVGSAMGYHFGGGDPLAAGIGAAAGALLGNGMY</sequence>
<feature type="signal peptide" evidence="1">
    <location>
        <begin position="1"/>
        <end position="20"/>
    </location>
</feature>
<evidence type="ECO:0000313" key="3">
    <source>
        <dbReference type="Proteomes" id="UP000077857"/>
    </source>
</evidence>
<keyword evidence="1" id="KW-0732">Signal</keyword>
<evidence type="ECO:0000313" key="2">
    <source>
        <dbReference type="EMBL" id="OAI10141.1"/>
    </source>
</evidence>
<name>A0A177MWZ1_9GAMM</name>
<proteinExistence type="predicted"/>
<protein>
    <recommendedName>
        <fullName evidence="4">Glycine zipper 2TM domain-containing protein</fullName>
    </recommendedName>
</protein>
<accession>A0A177MWZ1</accession>
<dbReference type="AlphaFoldDB" id="A0A177MWZ1"/>
<dbReference type="EMBL" id="LUUJ01000139">
    <property type="protein sequence ID" value="OAI10141.1"/>
    <property type="molecule type" value="Genomic_DNA"/>
</dbReference>
<organism evidence="2 3">
    <name type="scientific">Methylomonas koyamae</name>
    <dbReference type="NCBI Taxonomy" id="702114"/>
    <lineage>
        <taxon>Bacteria</taxon>
        <taxon>Pseudomonadati</taxon>
        <taxon>Pseudomonadota</taxon>
        <taxon>Gammaproteobacteria</taxon>
        <taxon>Methylococcales</taxon>
        <taxon>Methylococcaceae</taxon>
        <taxon>Methylomonas</taxon>
    </lineage>
</organism>
<feature type="chain" id="PRO_5008068542" description="Glycine zipper 2TM domain-containing protein" evidence="1">
    <location>
        <begin position="21"/>
        <end position="123"/>
    </location>
</feature>
<evidence type="ECO:0000256" key="1">
    <source>
        <dbReference type="SAM" id="SignalP"/>
    </source>
</evidence>